<evidence type="ECO:0000256" key="4">
    <source>
        <dbReference type="ARBA" id="ARBA00022729"/>
    </source>
</evidence>
<dbReference type="InterPro" id="IPR036514">
    <property type="entry name" value="SGNH_hydro_sf"/>
</dbReference>
<reference evidence="10" key="1">
    <citation type="journal article" date="2019" name="Int. J. Syst. Evol. Microbiol.">
        <title>The Global Catalogue of Microorganisms (GCM) 10K type strain sequencing project: providing services to taxonomists for standard genome sequencing and annotation.</title>
        <authorList>
            <consortium name="The Broad Institute Genomics Platform"/>
            <consortium name="The Broad Institute Genome Sequencing Center for Infectious Disease"/>
            <person name="Wu L."/>
            <person name="Ma J."/>
        </authorList>
    </citation>
    <scope>NUCLEOTIDE SEQUENCE [LARGE SCALE GENOMIC DNA]</scope>
    <source>
        <strain evidence="10">JCM 31406</strain>
    </source>
</reference>
<dbReference type="Gene3D" id="3.40.50.1110">
    <property type="entry name" value="SGNH hydrolase"/>
    <property type="match status" value="1"/>
</dbReference>
<keyword evidence="5" id="KW-0574">Periplasm</keyword>
<comment type="subcellular location">
    <subcellularLocation>
        <location evidence="1">Periplasm</location>
    </subcellularLocation>
</comment>
<keyword evidence="7" id="KW-0812">Transmembrane</keyword>
<sequence>MTEFAQDTVKPNADNPSAPAVLHWLPAAFLLGVVAVGAVLTVLTPTVRQWPQGKDVVTGEAMLTYEKENLDARVPWRDASVNLWGGLNARLFGEARDGALIGKEGWLFTSEEYQTSADDAAEIQAKLAYIGQVRDELKKDGAQLVVALIPSKARVYADQTNAKVPAQTEGLYQSFRADLQKAGIPAPDLLTAFEDARSKDDQFKDLFFRTDTHWTPTGAQVAAQAIAPVVAELGLDLPGAEYAAQTQMEVSRAGDLTRYVPGDDRTDQVSPVTYERTDEGGGGLFGDEGIAVTLVGTSYSAETKDNVWHFDGALATALGTEVLNMAREGKGPIVPMRDYLTSEERKDNPAQVVVWEIPERFLSIHYR</sequence>
<organism evidence="9 10">
    <name type="scientific">Deinococcus knuensis</name>
    <dbReference type="NCBI Taxonomy" id="1837380"/>
    <lineage>
        <taxon>Bacteria</taxon>
        <taxon>Thermotogati</taxon>
        <taxon>Deinococcota</taxon>
        <taxon>Deinococci</taxon>
        <taxon>Deinococcales</taxon>
        <taxon>Deinococcaceae</taxon>
        <taxon>Deinococcus</taxon>
    </lineage>
</organism>
<keyword evidence="3" id="KW-0808">Transferase</keyword>
<comment type="caution">
    <text evidence="9">The sequence shown here is derived from an EMBL/GenBank/DDBJ whole genome shotgun (WGS) entry which is preliminary data.</text>
</comment>
<evidence type="ECO:0000256" key="6">
    <source>
        <dbReference type="ARBA" id="ARBA00022841"/>
    </source>
</evidence>
<keyword evidence="4" id="KW-0732">Signal</keyword>
<dbReference type="InterPro" id="IPR031811">
    <property type="entry name" value="ALGX/ALGJ_SGNH-like"/>
</dbReference>
<evidence type="ECO:0000259" key="8">
    <source>
        <dbReference type="Pfam" id="PF16822"/>
    </source>
</evidence>
<dbReference type="Proteomes" id="UP000620633">
    <property type="component" value="Unassembled WGS sequence"/>
</dbReference>
<evidence type="ECO:0000313" key="9">
    <source>
        <dbReference type="EMBL" id="GGS26018.1"/>
    </source>
</evidence>
<dbReference type="SUPFAM" id="SSF52266">
    <property type="entry name" value="SGNH hydrolase"/>
    <property type="match status" value="1"/>
</dbReference>
<evidence type="ECO:0000256" key="3">
    <source>
        <dbReference type="ARBA" id="ARBA00022679"/>
    </source>
</evidence>
<name>A0ABQ2SHE9_9DEIO</name>
<evidence type="ECO:0000256" key="1">
    <source>
        <dbReference type="ARBA" id="ARBA00004418"/>
    </source>
</evidence>
<keyword evidence="10" id="KW-1185">Reference proteome</keyword>
<feature type="domain" description="AlgX/AlgJ SGNH hydrolase-like" evidence="8">
    <location>
        <begin position="100"/>
        <end position="359"/>
    </location>
</feature>
<keyword evidence="6" id="KW-0016">Alginate biosynthesis</keyword>
<evidence type="ECO:0000256" key="2">
    <source>
        <dbReference type="ARBA" id="ARBA00005182"/>
    </source>
</evidence>
<gene>
    <name evidence="9" type="primary">algJ</name>
    <name evidence="9" type="ORF">GCM10008961_16910</name>
</gene>
<accession>A0ABQ2SHE9</accession>
<comment type="pathway">
    <text evidence="2">Glycan biosynthesis; alginate biosynthesis.</text>
</comment>
<keyword evidence="7" id="KW-0472">Membrane</keyword>
<feature type="transmembrane region" description="Helical" evidence="7">
    <location>
        <begin position="20"/>
        <end position="43"/>
    </location>
</feature>
<evidence type="ECO:0000256" key="7">
    <source>
        <dbReference type="SAM" id="Phobius"/>
    </source>
</evidence>
<evidence type="ECO:0000256" key="5">
    <source>
        <dbReference type="ARBA" id="ARBA00022764"/>
    </source>
</evidence>
<dbReference type="EMBL" id="BMQO01000005">
    <property type="protein sequence ID" value="GGS26018.1"/>
    <property type="molecule type" value="Genomic_DNA"/>
</dbReference>
<protein>
    <submittedName>
        <fullName evidence="9">Alginate O-acetylase AlgJ</fullName>
    </submittedName>
</protein>
<dbReference type="RefSeq" id="WP_189100788.1">
    <property type="nucleotide sequence ID" value="NZ_BMQO01000005.1"/>
</dbReference>
<keyword evidence="7" id="KW-1133">Transmembrane helix</keyword>
<evidence type="ECO:0000313" key="10">
    <source>
        <dbReference type="Proteomes" id="UP000620633"/>
    </source>
</evidence>
<proteinExistence type="predicted"/>
<dbReference type="Pfam" id="PF16822">
    <property type="entry name" value="ALGX"/>
    <property type="match status" value="1"/>
</dbReference>